<dbReference type="GO" id="GO:0003723">
    <property type="term" value="F:RNA binding"/>
    <property type="evidence" value="ECO:0007669"/>
    <property type="project" value="UniProtKB-UniRule"/>
</dbReference>
<protein>
    <recommendedName>
        <fullName evidence="7 14">Ribonuclease HII</fullName>
        <shortName evidence="14">RNase HII</shortName>
        <ecNumber evidence="6 14">3.1.26.4</ecNumber>
    </recommendedName>
</protein>
<dbReference type="InterPro" id="IPR001352">
    <property type="entry name" value="RNase_HII/HIII"/>
</dbReference>
<dbReference type="SUPFAM" id="SSF53098">
    <property type="entry name" value="Ribonuclease H-like"/>
    <property type="match status" value="1"/>
</dbReference>
<evidence type="ECO:0000256" key="7">
    <source>
        <dbReference type="ARBA" id="ARBA00019179"/>
    </source>
</evidence>
<dbReference type="EC" id="3.1.26.4" evidence="6 14"/>
<evidence type="ECO:0000256" key="3">
    <source>
        <dbReference type="ARBA" id="ARBA00004065"/>
    </source>
</evidence>
<dbReference type="HAMAP" id="MF_00052_B">
    <property type="entry name" value="RNase_HII_B"/>
    <property type="match status" value="1"/>
</dbReference>
<dbReference type="GO" id="GO:0005737">
    <property type="term" value="C:cytoplasm"/>
    <property type="evidence" value="ECO:0007669"/>
    <property type="project" value="UniProtKB-SubCell"/>
</dbReference>
<dbReference type="RefSeq" id="WP_113657871.1">
    <property type="nucleotide sequence ID" value="NZ_KZ845664.1"/>
</dbReference>
<evidence type="ECO:0000256" key="9">
    <source>
        <dbReference type="ARBA" id="ARBA00022722"/>
    </source>
</evidence>
<evidence type="ECO:0000256" key="10">
    <source>
        <dbReference type="ARBA" id="ARBA00022723"/>
    </source>
</evidence>
<dbReference type="OrthoDB" id="9803420at2"/>
<evidence type="ECO:0000256" key="13">
    <source>
        <dbReference type="ARBA" id="ARBA00023211"/>
    </source>
</evidence>
<organism evidence="18 19">
    <name type="scientific">Thermoflavimicrobium daqui</name>
    <dbReference type="NCBI Taxonomy" id="2137476"/>
    <lineage>
        <taxon>Bacteria</taxon>
        <taxon>Bacillati</taxon>
        <taxon>Bacillota</taxon>
        <taxon>Bacilli</taxon>
        <taxon>Bacillales</taxon>
        <taxon>Thermoactinomycetaceae</taxon>
        <taxon>Thermoflavimicrobium</taxon>
    </lineage>
</organism>
<gene>
    <name evidence="14" type="primary">rnhB</name>
    <name evidence="18" type="ORF">DL897_04095</name>
</gene>
<dbReference type="EMBL" id="QJKK01000002">
    <property type="protein sequence ID" value="RAL26186.1"/>
    <property type="molecule type" value="Genomic_DNA"/>
</dbReference>
<dbReference type="GO" id="GO:0043137">
    <property type="term" value="P:DNA replication, removal of RNA primer"/>
    <property type="evidence" value="ECO:0007669"/>
    <property type="project" value="TreeGrafter"/>
</dbReference>
<evidence type="ECO:0000256" key="14">
    <source>
        <dbReference type="HAMAP-Rule" id="MF_00052"/>
    </source>
</evidence>
<reference evidence="18 19" key="2">
    <citation type="submission" date="2018-06" db="EMBL/GenBank/DDBJ databases">
        <authorList>
            <person name="Zhirakovskaya E."/>
        </authorList>
    </citation>
    <scope>NUCLEOTIDE SEQUENCE [LARGE SCALE GENOMIC DNA]</scope>
    <source>
        <strain evidence="18 19">FBKL4.011</strain>
    </source>
</reference>
<evidence type="ECO:0000256" key="2">
    <source>
        <dbReference type="ARBA" id="ARBA00001946"/>
    </source>
</evidence>
<keyword evidence="10 14" id="KW-0479">Metal-binding</keyword>
<keyword evidence="13 14" id="KW-0464">Manganese</keyword>
<evidence type="ECO:0000256" key="1">
    <source>
        <dbReference type="ARBA" id="ARBA00000077"/>
    </source>
</evidence>
<dbReference type="PROSITE" id="PS51975">
    <property type="entry name" value="RNASE_H_2"/>
    <property type="match status" value="1"/>
</dbReference>
<evidence type="ECO:0000256" key="12">
    <source>
        <dbReference type="ARBA" id="ARBA00022801"/>
    </source>
</evidence>
<dbReference type="GO" id="GO:0030145">
    <property type="term" value="F:manganese ion binding"/>
    <property type="evidence" value="ECO:0007669"/>
    <property type="project" value="UniProtKB-UniRule"/>
</dbReference>
<keyword evidence="8 14" id="KW-0963">Cytoplasm</keyword>
<dbReference type="Gene3D" id="3.30.420.10">
    <property type="entry name" value="Ribonuclease H-like superfamily/Ribonuclease H"/>
    <property type="match status" value="1"/>
</dbReference>
<comment type="cofactor">
    <cofactor evidence="2">
        <name>Mg(2+)</name>
        <dbReference type="ChEBI" id="CHEBI:18420"/>
    </cofactor>
</comment>
<dbReference type="FunFam" id="3.30.420.10:FF:000006">
    <property type="entry name" value="Ribonuclease HII"/>
    <property type="match status" value="1"/>
</dbReference>
<evidence type="ECO:0000256" key="16">
    <source>
        <dbReference type="RuleBase" id="RU003515"/>
    </source>
</evidence>
<dbReference type="Pfam" id="PF01351">
    <property type="entry name" value="RNase_HII"/>
    <property type="match status" value="1"/>
</dbReference>
<feature type="domain" description="RNase H type-2" evidence="17">
    <location>
        <begin position="73"/>
        <end position="262"/>
    </location>
</feature>
<dbReference type="GO" id="GO:0032299">
    <property type="term" value="C:ribonuclease H2 complex"/>
    <property type="evidence" value="ECO:0007669"/>
    <property type="project" value="TreeGrafter"/>
</dbReference>
<keyword evidence="9 14" id="KW-0540">Nuclease</keyword>
<proteinExistence type="inferred from homology"/>
<feature type="binding site" evidence="14 15">
    <location>
        <position position="79"/>
    </location>
    <ligand>
        <name>a divalent metal cation</name>
        <dbReference type="ChEBI" id="CHEBI:60240"/>
    </ligand>
</feature>
<sequence>MFKTKTIHQVKTWLSEQTQVTQEILDALLSDSRVGVRKLAESYIREQKRREKELARLELMWKYEQVGWQKGYQVIAGIDEAGRGPLAGPVVAAAVVLPEDFDVTGLNDSKQLTRSERDELKVRIEEQAISIGVGMVDVEYIDRYNILQATYHAMRLAISKLSIQPDYLLVDAVRIPKIHLPQEGIIKGDQLSHSIAAASIIAKTARDEWMLQAAQKYPYYGFEKHMGYGTPEHLAALMKWGVSPIHRRSFAPIKELLEKEREQTRQVGS</sequence>
<dbReference type="InterPro" id="IPR036397">
    <property type="entry name" value="RNaseH_sf"/>
</dbReference>
<feature type="binding site" evidence="14 15">
    <location>
        <position position="80"/>
    </location>
    <ligand>
        <name>a divalent metal cation</name>
        <dbReference type="ChEBI" id="CHEBI:60240"/>
    </ligand>
</feature>
<dbReference type="NCBIfam" id="NF000595">
    <property type="entry name" value="PRK00015.1-3"/>
    <property type="match status" value="1"/>
</dbReference>
<evidence type="ECO:0000313" key="18">
    <source>
        <dbReference type="EMBL" id="RAL26186.1"/>
    </source>
</evidence>
<evidence type="ECO:0000313" key="19">
    <source>
        <dbReference type="Proteomes" id="UP000251213"/>
    </source>
</evidence>
<comment type="catalytic activity">
    <reaction evidence="1 14 15 16">
        <text>Endonucleolytic cleavage to 5'-phosphomonoester.</text>
        <dbReference type="EC" id="3.1.26.4"/>
    </reaction>
</comment>
<evidence type="ECO:0000256" key="11">
    <source>
        <dbReference type="ARBA" id="ARBA00022759"/>
    </source>
</evidence>
<name>A0A364K7B0_9BACL</name>
<keyword evidence="19" id="KW-1185">Reference proteome</keyword>
<dbReference type="GO" id="GO:0006298">
    <property type="term" value="P:mismatch repair"/>
    <property type="evidence" value="ECO:0007669"/>
    <property type="project" value="TreeGrafter"/>
</dbReference>
<comment type="caution">
    <text evidence="18">The sequence shown here is derived from an EMBL/GenBank/DDBJ whole genome shotgun (WGS) entry which is preliminary data.</text>
</comment>
<dbReference type="PANTHER" id="PTHR10954">
    <property type="entry name" value="RIBONUCLEASE H2 SUBUNIT A"/>
    <property type="match status" value="1"/>
</dbReference>
<evidence type="ECO:0000256" key="5">
    <source>
        <dbReference type="ARBA" id="ARBA00007383"/>
    </source>
</evidence>
<keyword evidence="12 14" id="KW-0378">Hydrolase</keyword>
<dbReference type="InterPro" id="IPR024567">
    <property type="entry name" value="RNase_HII/HIII_dom"/>
</dbReference>
<feature type="binding site" evidence="14 15">
    <location>
        <position position="171"/>
    </location>
    <ligand>
        <name>a divalent metal cation</name>
        <dbReference type="ChEBI" id="CHEBI:60240"/>
    </ligand>
</feature>
<comment type="subcellular location">
    <subcellularLocation>
        <location evidence="4 14">Cytoplasm</location>
    </subcellularLocation>
</comment>
<dbReference type="InterPro" id="IPR012337">
    <property type="entry name" value="RNaseH-like_sf"/>
</dbReference>
<dbReference type="CDD" id="cd07182">
    <property type="entry name" value="RNase_HII_bacteria_HII_like"/>
    <property type="match status" value="1"/>
</dbReference>
<dbReference type="Proteomes" id="UP000251213">
    <property type="component" value="Unassembled WGS sequence"/>
</dbReference>
<comment type="similarity">
    <text evidence="5 14 16">Belongs to the RNase HII family.</text>
</comment>
<evidence type="ECO:0000256" key="15">
    <source>
        <dbReference type="PROSITE-ProRule" id="PRU01319"/>
    </source>
</evidence>
<evidence type="ECO:0000256" key="6">
    <source>
        <dbReference type="ARBA" id="ARBA00012180"/>
    </source>
</evidence>
<evidence type="ECO:0000256" key="4">
    <source>
        <dbReference type="ARBA" id="ARBA00004496"/>
    </source>
</evidence>
<comment type="function">
    <text evidence="3 14 16">Endonuclease that specifically degrades the RNA of RNA-DNA hybrids.</text>
</comment>
<dbReference type="InterPro" id="IPR022898">
    <property type="entry name" value="RNase_HII"/>
</dbReference>
<dbReference type="GO" id="GO:0004523">
    <property type="term" value="F:RNA-DNA hybrid ribonuclease activity"/>
    <property type="evidence" value="ECO:0007669"/>
    <property type="project" value="UniProtKB-UniRule"/>
</dbReference>
<reference evidence="18 19" key="1">
    <citation type="submission" date="2018-06" db="EMBL/GenBank/DDBJ databases">
        <title>Thermoflavimicrobium daqus sp. nov., a thermophilic microbe isolated from Moutai-flavour Daqu.</title>
        <authorList>
            <person name="Wang X."/>
            <person name="Zhou H."/>
        </authorList>
    </citation>
    <scope>NUCLEOTIDE SEQUENCE [LARGE SCALE GENOMIC DNA]</scope>
    <source>
        <strain evidence="18 19">FBKL4.011</strain>
    </source>
</reference>
<keyword evidence="11 14" id="KW-0255">Endonuclease</keyword>
<comment type="cofactor">
    <cofactor evidence="14 15">
        <name>Mn(2+)</name>
        <dbReference type="ChEBI" id="CHEBI:29035"/>
    </cofactor>
    <cofactor evidence="14 15">
        <name>Mg(2+)</name>
        <dbReference type="ChEBI" id="CHEBI:18420"/>
    </cofactor>
    <text evidence="14 15">Manganese or magnesium. Binds 1 divalent metal ion per monomer in the absence of substrate. May bind a second metal ion after substrate binding.</text>
</comment>
<evidence type="ECO:0000259" key="17">
    <source>
        <dbReference type="PROSITE" id="PS51975"/>
    </source>
</evidence>
<dbReference type="AlphaFoldDB" id="A0A364K7B0"/>
<dbReference type="PANTHER" id="PTHR10954:SF18">
    <property type="entry name" value="RIBONUCLEASE HII"/>
    <property type="match status" value="1"/>
</dbReference>
<evidence type="ECO:0000256" key="8">
    <source>
        <dbReference type="ARBA" id="ARBA00022490"/>
    </source>
</evidence>
<accession>A0A364K7B0</accession>
<dbReference type="NCBIfam" id="NF000594">
    <property type="entry name" value="PRK00015.1-1"/>
    <property type="match status" value="1"/>
</dbReference>